<sequence length="253" mass="26475">MEIFSGEIIGALVTGTFIGAVLGFVGAGGAMLSVPILIYGFGFDPNQATTAALAVVFLAAASGVIPKARKGQVLYRDALVIWGIGLITNLGFSSIADQLPDAFITTGFAGVLTFAGVSMLRPPKLDEHKRMPVSVLILVSLVIGSMTGLFGIGGGFLAIPVLVLFFGTPQSVAAGTSLLIISINSLTAFIGHKSQWNDVQWHIPIFIGLAAVIVAQLASHFSHKTNPAILRKSFASLLFAIAVFTLAHTWLIN</sequence>
<dbReference type="PANTHER" id="PTHR43701">
    <property type="entry name" value="MEMBRANE TRANSPORTER PROTEIN MJ0441-RELATED"/>
    <property type="match status" value="1"/>
</dbReference>
<feature type="transmembrane region" description="Helical" evidence="5">
    <location>
        <begin position="12"/>
        <end position="42"/>
    </location>
</feature>
<comment type="subcellular location">
    <subcellularLocation>
        <location evidence="1">Membrane</location>
        <topology evidence="1">Multi-pass membrane protein</topology>
    </subcellularLocation>
</comment>
<evidence type="ECO:0000256" key="3">
    <source>
        <dbReference type="ARBA" id="ARBA00022989"/>
    </source>
</evidence>
<dbReference type="InterPro" id="IPR051598">
    <property type="entry name" value="TSUP/Inactive_protease-like"/>
</dbReference>
<feature type="transmembrane region" description="Helical" evidence="5">
    <location>
        <begin position="102"/>
        <end position="121"/>
    </location>
</feature>
<name>A0A6J6B5N4_9ZZZZ</name>
<feature type="transmembrane region" description="Helical" evidence="5">
    <location>
        <begin position="234"/>
        <end position="252"/>
    </location>
</feature>
<dbReference type="Pfam" id="PF01925">
    <property type="entry name" value="TauE"/>
    <property type="match status" value="1"/>
</dbReference>
<feature type="transmembrane region" description="Helical" evidence="5">
    <location>
        <begin position="172"/>
        <end position="191"/>
    </location>
</feature>
<dbReference type="PANTHER" id="PTHR43701:SF2">
    <property type="entry name" value="MEMBRANE TRANSPORTER PROTEIN YJNA-RELATED"/>
    <property type="match status" value="1"/>
</dbReference>
<feature type="transmembrane region" description="Helical" evidence="5">
    <location>
        <begin position="203"/>
        <end position="222"/>
    </location>
</feature>
<gene>
    <name evidence="6" type="ORF">UFOPK1399_00632</name>
</gene>
<dbReference type="EMBL" id="CAEZSD010000064">
    <property type="protein sequence ID" value="CAB4533738.1"/>
    <property type="molecule type" value="Genomic_DNA"/>
</dbReference>
<keyword evidence="4 5" id="KW-0472">Membrane</keyword>
<keyword evidence="2 5" id="KW-0812">Transmembrane</keyword>
<evidence type="ECO:0000256" key="5">
    <source>
        <dbReference type="SAM" id="Phobius"/>
    </source>
</evidence>
<evidence type="ECO:0000256" key="1">
    <source>
        <dbReference type="ARBA" id="ARBA00004141"/>
    </source>
</evidence>
<feature type="transmembrane region" description="Helical" evidence="5">
    <location>
        <begin position="48"/>
        <end position="66"/>
    </location>
</feature>
<evidence type="ECO:0000256" key="4">
    <source>
        <dbReference type="ARBA" id="ARBA00023136"/>
    </source>
</evidence>
<evidence type="ECO:0000313" key="6">
    <source>
        <dbReference type="EMBL" id="CAB4533738.1"/>
    </source>
</evidence>
<dbReference type="GO" id="GO:0016020">
    <property type="term" value="C:membrane"/>
    <property type="evidence" value="ECO:0007669"/>
    <property type="project" value="UniProtKB-SubCell"/>
</dbReference>
<dbReference type="InterPro" id="IPR002781">
    <property type="entry name" value="TM_pro_TauE-like"/>
</dbReference>
<organism evidence="6">
    <name type="scientific">freshwater metagenome</name>
    <dbReference type="NCBI Taxonomy" id="449393"/>
    <lineage>
        <taxon>unclassified sequences</taxon>
        <taxon>metagenomes</taxon>
        <taxon>ecological metagenomes</taxon>
    </lineage>
</organism>
<protein>
    <submittedName>
        <fullName evidence="6">Unannotated protein</fullName>
    </submittedName>
</protein>
<feature type="transmembrane region" description="Helical" evidence="5">
    <location>
        <begin position="78"/>
        <end position="96"/>
    </location>
</feature>
<proteinExistence type="predicted"/>
<reference evidence="6" key="1">
    <citation type="submission" date="2020-05" db="EMBL/GenBank/DDBJ databases">
        <authorList>
            <person name="Chiriac C."/>
            <person name="Salcher M."/>
            <person name="Ghai R."/>
            <person name="Kavagutti S V."/>
        </authorList>
    </citation>
    <scope>NUCLEOTIDE SEQUENCE</scope>
</reference>
<evidence type="ECO:0000256" key="2">
    <source>
        <dbReference type="ARBA" id="ARBA00022692"/>
    </source>
</evidence>
<accession>A0A6J6B5N4</accession>
<feature type="transmembrane region" description="Helical" evidence="5">
    <location>
        <begin position="133"/>
        <end position="166"/>
    </location>
</feature>
<dbReference type="AlphaFoldDB" id="A0A6J6B5N4"/>
<keyword evidence="3 5" id="KW-1133">Transmembrane helix</keyword>